<keyword evidence="6" id="KW-0675">Receptor</keyword>
<comment type="subcellular location">
    <subcellularLocation>
        <location evidence="1">Cell membrane</location>
        <topology evidence="1">Multi-pass membrane protein</topology>
    </subcellularLocation>
</comment>
<sequence>MKDSITLDKYCIKWINGTALYPNDDPEQAKCHINIGLFYSEVYENVHTNKTMVCSSNNQLFLIILKYLQCSINFVRSSEDYGGRLIDGQWTGILQQFARNESDFIGHIFAIVNGREKVIDQTYLMPNKELISIFSFTKLPRFYDNPFRIFECFTLFIWILIALSLLITGAISSVIIMKNDRRLWFIKIIASNIDSFSLLIGQSQRQLMSTSLMSTSLLFWLIGSFILRQLFSNDFTAILLSKQYKKIDHFDDLFQLPSTYRIMLEPNSSTKYFFSKSFPMLMDRVEYYSHIDIISIHMLDNLIVDDYVLIINTERALSLKEYYPSTHFHVSNDVMIPTLSTYAIRSTLDNKNREPLLRLLKSLYYYGLMKYVDRRLLLNHLRAEAEDALFHIVYKAKKQPKTVVLSGQTILTFIYFYVIGIIISFTLFIFEIIYLKFLRSKWEISTTSETIGTRIVSI</sequence>
<evidence type="ECO:0000313" key="9">
    <source>
        <dbReference type="EMBL" id="KAH9501221.1"/>
    </source>
</evidence>
<dbReference type="AlphaFoldDB" id="A0A922HTD2"/>
<organism evidence="9 10">
    <name type="scientific">Dermatophagoides farinae</name>
    <name type="common">American house dust mite</name>
    <dbReference type="NCBI Taxonomy" id="6954"/>
    <lineage>
        <taxon>Eukaryota</taxon>
        <taxon>Metazoa</taxon>
        <taxon>Ecdysozoa</taxon>
        <taxon>Arthropoda</taxon>
        <taxon>Chelicerata</taxon>
        <taxon>Arachnida</taxon>
        <taxon>Acari</taxon>
        <taxon>Acariformes</taxon>
        <taxon>Sarcoptiformes</taxon>
        <taxon>Astigmata</taxon>
        <taxon>Psoroptidia</taxon>
        <taxon>Analgoidea</taxon>
        <taxon>Pyroglyphidae</taxon>
        <taxon>Dermatophagoidinae</taxon>
        <taxon>Dermatophagoides</taxon>
    </lineage>
</organism>
<dbReference type="InterPro" id="IPR052192">
    <property type="entry name" value="Insect_Ionotropic_Sensory_Rcpt"/>
</dbReference>
<dbReference type="EMBL" id="ASGP02000006">
    <property type="protein sequence ID" value="KAH9501221.1"/>
    <property type="molecule type" value="Genomic_DNA"/>
</dbReference>
<evidence type="ECO:0000256" key="3">
    <source>
        <dbReference type="ARBA" id="ARBA00022692"/>
    </source>
</evidence>
<keyword evidence="5 8" id="KW-0472">Membrane</keyword>
<evidence type="ECO:0000256" key="7">
    <source>
        <dbReference type="ARBA" id="ARBA00023180"/>
    </source>
</evidence>
<keyword evidence="10" id="KW-1185">Reference proteome</keyword>
<proteinExistence type="predicted"/>
<feature type="transmembrane region" description="Helical" evidence="8">
    <location>
        <begin position="212"/>
        <end position="231"/>
    </location>
</feature>
<keyword evidence="2" id="KW-1003">Cell membrane</keyword>
<evidence type="ECO:0000256" key="1">
    <source>
        <dbReference type="ARBA" id="ARBA00004651"/>
    </source>
</evidence>
<feature type="transmembrane region" description="Helical" evidence="8">
    <location>
        <begin position="414"/>
        <end position="435"/>
    </location>
</feature>
<evidence type="ECO:0000256" key="2">
    <source>
        <dbReference type="ARBA" id="ARBA00022475"/>
    </source>
</evidence>
<dbReference type="Proteomes" id="UP000790347">
    <property type="component" value="Unassembled WGS sequence"/>
</dbReference>
<feature type="transmembrane region" description="Helical" evidence="8">
    <location>
        <begin position="183"/>
        <end position="200"/>
    </location>
</feature>
<evidence type="ECO:0000256" key="5">
    <source>
        <dbReference type="ARBA" id="ARBA00023136"/>
    </source>
</evidence>
<evidence type="ECO:0000256" key="4">
    <source>
        <dbReference type="ARBA" id="ARBA00022989"/>
    </source>
</evidence>
<keyword evidence="3 8" id="KW-0812">Transmembrane</keyword>
<dbReference type="PANTHER" id="PTHR42643">
    <property type="entry name" value="IONOTROPIC RECEPTOR 20A-RELATED"/>
    <property type="match status" value="1"/>
</dbReference>
<keyword evidence="7" id="KW-0325">Glycoprotein</keyword>
<gene>
    <name evidence="9" type="ORF">DERF_012082</name>
</gene>
<evidence type="ECO:0000313" key="10">
    <source>
        <dbReference type="Proteomes" id="UP000790347"/>
    </source>
</evidence>
<reference evidence="9" key="1">
    <citation type="submission" date="2013-05" db="EMBL/GenBank/DDBJ databases">
        <authorList>
            <person name="Yim A.K.Y."/>
            <person name="Chan T.F."/>
            <person name="Ji K.M."/>
            <person name="Liu X.Y."/>
            <person name="Zhou J.W."/>
            <person name="Li R.Q."/>
            <person name="Yang K.Y."/>
            <person name="Li J."/>
            <person name="Li M."/>
            <person name="Law P.T.W."/>
            <person name="Wu Y.L."/>
            <person name="Cai Z.L."/>
            <person name="Qin H."/>
            <person name="Bao Y."/>
            <person name="Leung R.K.K."/>
            <person name="Ng P.K.S."/>
            <person name="Zou J."/>
            <person name="Zhong X.J."/>
            <person name="Ran P.X."/>
            <person name="Zhong N.S."/>
            <person name="Liu Z.G."/>
            <person name="Tsui S.K.W."/>
        </authorList>
    </citation>
    <scope>NUCLEOTIDE SEQUENCE</scope>
    <source>
        <strain evidence="9">Derf</strain>
        <tissue evidence="9">Whole organism</tissue>
    </source>
</reference>
<protein>
    <submittedName>
        <fullName evidence="9">Uncharacterized protein</fullName>
    </submittedName>
</protein>
<dbReference type="Gene3D" id="3.40.190.10">
    <property type="entry name" value="Periplasmic binding protein-like II"/>
    <property type="match status" value="1"/>
</dbReference>
<dbReference type="PANTHER" id="PTHR42643:SF30">
    <property type="entry name" value="IONOTROPIC RECEPTOR 40A-RELATED"/>
    <property type="match status" value="1"/>
</dbReference>
<accession>A0A922HTD2</accession>
<feature type="transmembrane region" description="Helical" evidence="8">
    <location>
        <begin position="155"/>
        <end position="177"/>
    </location>
</feature>
<name>A0A922HTD2_DERFA</name>
<dbReference type="GO" id="GO:0005886">
    <property type="term" value="C:plasma membrane"/>
    <property type="evidence" value="ECO:0007669"/>
    <property type="project" value="UniProtKB-SubCell"/>
</dbReference>
<comment type="caution">
    <text evidence="9">The sequence shown here is derived from an EMBL/GenBank/DDBJ whole genome shotgun (WGS) entry which is preliminary data.</text>
</comment>
<evidence type="ECO:0000256" key="8">
    <source>
        <dbReference type="SAM" id="Phobius"/>
    </source>
</evidence>
<keyword evidence="4 8" id="KW-1133">Transmembrane helix</keyword>
<reference evidence="9" key="2">
    <citation type="journal article" date="2022" name="Res Sq">
        <title>Comparative Genomics Reveals Insights into the Divergent Evolution of Astigmatic Mites and Household Pest Adaptations.</title>
        <authorList>
            <person name="Xiong Q."/>
            <person name="Wan A.T.-Y."/>
            <person name="Liu X.-Y."/>
            <person name="Fung C.S.-H."/>
            <person name="Xiao X."/>
            <person name="Malainual N."/>
            <person name="Hou J."/>
            <person name="Wang L."/>
            <person name="Wang M."/>
            <person name="Yang K."/>
            <person name="Cui Y."/>
            <person name="Leung E."/>
            <person name="Nong W."/>
            <person name="Shin S.-K."/>
            <person name="Au S."/>
            <person name="Jeong K.Y."/>
            <person name="Chew F.T."/>
            <person name="Hui J."/>
            <person name="Leung T.F."/>
            <person name="Tungtrongchitr A."/>
            <person name="Zhong N."/>
            <person name="Liu Z."/>
            <person name="Tsui S."/>
        </authorList>
    </citation>
    <scope>NUCLEOTIDE SEQUENCE</scope>
    <source>
        <strain evidence="9">Derf</strain>
        <tissue evidence="9">Whole organism</tissue>
    </source>
</reference>
<evidence type="ECO:0000256" key="6">
    <source>
        <dbReference type="ARBA" id="ARBA00023170"/>
    </source>
</evidence>